<dbReference type="InterPro" id="IPR050361">
    <property type="entry name" value="MPP/UQCRC_Complex"/>
</dbReference>
<dbReference type="Proteomes" id="UP001652504">
    <property type="component" value="Unassembled WGS sequence"/>
</dbReference>
<accession>A0ABT3A358</accession>
<dbReference type="Pfam" id="PF05193">
    <property type="entry name" value="Peptidase_M16_C"/>
    <property type="match status" value="2"/>
</dbReference>
<feature type="domain" description="Peptidase M16 C-terminal" evidence="3">
    <location>
        <begin position="222"/>
        <end position="399"/>
    </location>
</feature>
<feature type="domain" description="Peptidase M16 N-terminal" evidence="2">
    <location>
        <begin position="541"/>
        <end position="659"/>
    </location>
</feature>
<proteinExistence type="inferred from homology"/>
<dbReference type="Pfam" id="PF00675">
    <property type="entry name" value="Peptidase_M16"/>
    <property type="match status" value="2"/>
</dbReference>
<name>A0ABT3A358_9ALTE</name>
<dbReference type="Gene3D" id="3.30.830.10">
    <property type="entry name" value="Metalloenzyme, LuxS/M16 peptidase-like"/>
    <property type="match status" value="4"/>
</dbReference>
<evidence type="ECO:0000259" key="2">
    <source>
        <dbReference type="Pfam" id="PF00675"/>
    </source>
</evidence>
<gene>
    <name evidence="4" type="ORF">OE749_00155</name>
</gene>
<organism evidence="4 5">
    <name type="scientific">Fluctibacter corallii</name>
    <dbReference type="NCBI Taxonomy" id="2984329"/>
    <lineage>
        <taxon>Bacteria</taxon>
        <taxon>Pseudomonadati</taxon>
        <taxon>Pseudomonadota</taxon>
        <taxon>Gammaproteobacteria</taxon>
        <taxon>Alteromonadales</taxon>
        <taxon>Alteromonadaceae</taxon>
        <taxon>Fluctibacter</taxon>
    </lineage>
</organism>
<dbReference type="EMBL" id="JAOWKX010000001">
    <property type="protein sequence ID" value="MCV2883106.1"/>
    <property type="molecule type" value="Genomic_DNA"/>
</dbReference>
<feature type="domain" description="Peptidase M16 C-terminal" evidence="3">
    <location>
        <begin position="688"/>
        <end position="865"/>
    </location>
</feature>
<reference evidence="4 5" key="1">
    <citation type="submission" date="2022-10" db="EMBL/GenBank/DDBJ databases">
        <title>Aestuariibacter sp. AA17 isolated from Montipora capitata coral fragment.</title>
        <authorList>
            <person name="Emsley S.A."/>
            <person name="Pfannmuller K.M."/>
            <person name="Loughran R.M."/>
            <person name="Shlafstein M."/>
            <person name="Papke E."/>
            <person name="Saw J.H."/>
            <person name="Ushijima B."/>
            <person name="Videau P."/>
        </authorList>
    </citation>
    <scope>NUCLEOTIDE SEQUENCE [LARGE SCALE GENOMIC DNA]</scope>
    <source>
        <strain evidence="4 5">AA17</strain>
    </source>
</reference>
<evidence type="ECO:0000313" key="4">
    <source>
        <dbReference type="EMBL" id="MCV2883106.1"/>
    </source>
</evidence>
<sequence length="955" mass="106560">MYCQFIAATLIAFNLAGCSNNHVSLKSTASGSLPEGIVLISEKSKNEEGVFIPYKKYQLSNGLTVILHEDDSDPLVHVDVTYHVGSAREDVGKSGFAHFFEHMMFQGSKHVGDDMHFQIITEAGGNLNGTTNSDRTNYYQTIPANQLEKVLWLEADRMGFLLDSVTQEKFEVQRETVKNERAQRIDNQPYGLRDEVNSEALYPNEHPYSWPVIGYVEDLDRVNVNDLKAFFTRWYGPNNAILTIGGDFDELTVLKWVNKYFGSIPSGEHVYDQEKNPVTLPETRFVTLEDEVHLPLLQVTFPTVHVRHEDEAALDVLSHILGEGKTSLFYKNLVKPNRAVQAVVSHPCRELACEFQLIALANPSKVRSLSELYAMIDKTLNEFESRGVLDEDLQRTKAQIEAATVFGLQSVAGKVSTLASNEFLGGEPDLVDFDINRYSNVTKKDVTRVYNRYIKNQPRVVLSIVPTGQTQLAASPTNYASPERDLSQVETVSEFVAPQNIVDNFDRSVMPAATINPAVQVPEVWRHQMSNGIEVIGHFTSETPTVTLTLSMEGGPLLDPIDKAGLASITASLMNETTERFSTEEIANQLALLGSSISFTANGRFTEITLVSLTKHLDETLLILKEKLFSPKFEEVDFNRVKYQILQSLQQQYKQPNALMSIASKTVLYGADNRIGLPDMGTINTIQNITLEDVKSFYTSYYSPSKGSMVVVGNVPKKALLEKVDFLSSWSGKSYDIAPYQPFPENTQPSIYLVDKPGAAQSVVKILKRSLPYDATDKQFKAKLMNFPLGGMFNSRINMNLREDKGYTYGASTAFIGGVTLGQFVASSNLNAQNTVEGIQEMLAEIETYQRLGMSEDELDTLRAAYTQSEALQYETPASKAQFLRHLLVYGLDTSYRQSQLQIIESISKRELNLLASELLDVNTMQIIVVGDANRLESALNALDRPIVKMNVVSE</sequence>
<dbReference type="PANTHER" id="PTHR11851">
    <property type="entry name" value="METALLOPROTEASE"/>
    <property type="match status" value="1"/>
</dbReference>
<dbReference type="SUPFAM" id="SSF63411">
    <property type="entry name" value="LuxS/MPP-like metallohydrolase"/>
    <property type="match status" value="4"/>
</dbReference>
<feature type="domain" description="Peptidase M16 N-terminal" evidence="2">
    <location>
        <begin position="65"/>
        <end position="200"/>
    </location>
</feature>
<dbReference type="InterPro" id="IPR011765">
    <property type="entry name" value="Pept_M16_N"/>
</dbReference>
<dbReference type="InterPro" id="IPR007863">
    <property type="entry name" value="Peptidase_M16_C"/>
</dbReference>
<evidence type="ECO:0000259" key="3">
    <source>
        <dbReference type="Pfam" id="PF05193"/>
    </source>
</evidence>
<keyword evidence="5" id="KW-1185">Reference proteome</keyword>
<evidence type="ECO:0000256" key="1">
    <source>
        <dbReference type="ARBA" id="ARBA00007261"/>
    </source>
</evidence>
<comment type="caution">
    <text evidence="4">The sequence shown here is derived from an EMBL/GenBank/DDBJ whole genome shotgun (WGS) entry which is preliminary data.</text>
</comment>
<comment type="similarity">
    <text evidence="1">Belongs to the peptidase M16 family.</text>
</comment>
<protein>
    <submittedName>
        <fullName evidence="4">Insulinase family protein</fullName>
    </submittedName>
</protein>
<dbReference type="InterPro" id="IPR011249">
    <property type="entry name" value="Metalloenz_LuxS/M16"/>
</dbReference>
<dbReference type="PANTHER" id="PTHR11851:SF49">
    <property type="entry name" value="MITOCHONDRIAL-PROCESSING PEPTIDASE SUBUNIT ALPHA"/>
    <property type="match status" value="1"/>
</dbReference>
<evidence type="ECO:0000313" key="5">
    <source>
        <dbReference type="Proteomes" id="UP001652504"/>
    </source>
</evidence>